<organism evidence="1">
    <name type="scientific">marine sediment metagenome</name>
    <dbReference type="NCBI Taxonomy" id="412755"/>
    <lineage>
        <taxon>unclassified sequences</taxon>
        <taxon>metagenomes</taxon>
        <taxon>ecological metagenomes</taxon>
    </lineage>
</organism>
<dbReference type="AlphaFoldDB" id="X1HD40"/>
<accession>X1HD40</accession>
<proteinExistence type="predicted"/>
<gene>
    <name evidence="1" type="ORF">S03H2_41096</name>
</gene>
<dbReference type="EMBL" id="BARU01025514">
    <property type="protein sequence ID" value="GAH67327.1"/>
    <property type="molecule type" value="Genomic_DNA"/>
</dbReference>
<evidence type="ECO:0000313" key="1">
    <source>
        <dbReference type="EMBL" id="GAH67327.1"/>
    </source>
</evidence>
<protein>
    <submittedName>
        <fullName evidence="1">Uncharacterized protein</fullName>
    </submittedName>
</protein>
<name>X1HD40_9ZZZZ</name>
<reference evidence="1" key="1">
    <citation type="journal article" date="2014" name="Front. Microbiol.">
        <title>High frequency of phylogenetically diverse reductive dehalogenase-homologous genes in deep subseafloor sedimentary metagenomes.</title>
        <authorList>
            <person name="Kawai M."/>
            <person name="Futagami T."/>
            <person name="Toyoda A."/>
            <person name="Takaki Y."/>
            <person name="Nishi S."/>
            <person name="Hori S."/>
            <person name="Arai W."/>
            <person name="Tsubouchi T."/>
            <person name="Morono Y."/>
            <person name="Uchiyama I."/>
            <person name="Ito T."/>
            <person name="Fujiyama A."/>
            <person name="Inagaki F."/>
            <person name="Takami H."/>
        </authorList>
    </citation>
    <scope>NUCLEOTIDE SEQUENCE</scope>
    <source>
        <strain evidence="1">Expedition CK06-06</strain>
    </source>
</reference>
<sequence length="54" mass="6276">MVMLPLFYYVLDQFAGLEIDRLILKDIGEFFTQKALNIMNVLMPCAFRDAYGLL</sequence>
<comment type="caution">
    <text evidence="1">The sequence shown here is derived from an EMBL/GenBank/DDBJ whole genome shotgun (WGS) entry which is preliminary data.</text>
</comment>